<protein>
    <recommendedName>
        <fullName evidence="2">Major facilitator superfamily (MFS) profile domain-containing protein</fullName>
    </recommendedName>
</protein>
<evidence type="ECO:0000259" key="2">
    <source>
        <dbReference type="PROSITE" id="PS50850"/>
    </source>
</evidence>
<keyword evidence="1" id="KW-0472">Membrane</keyword>
<dbReference type="Gene3D" id="1.20.1250.20">
    <property type="entry name" value="MFS general substrate transporter like domains"/>
    <property type="match status" value="1"/>
</dbReference>
<evidence type="ECO:0000256" key="1">
    <source>
        <dbReference type="SAM" id="Phobius"/>
    </source>
</evidence>
<gene>
    <name evidence="3" type="ORF">METZ01_LOCUS145770</name>
</gene>
<feature type="domain" description="Major facilitator superfamily (MFS) profile" evidence="2">
    <location>
        <begin position="1"/>
        <end position="91"/>
    </location>
</feature>
<dbReference type="AlphaFoldDB" id="A0A381ZUI4"/>
<feature type="non-terminal residue" evidence="3">
    <location>
        <position position="91"/>
    </location>
</feature>
<dbReference type="GO" id="GO:0022857">
    <property type="term" value="F:transmembrane transporter activity"/>
    <property type="evidence" value="ECO:0007669"/>
    <property type="project" value="InterPro"/>
</dbReference>
<keyword evidence="1" id="KW-0812">Transmembrane</keyword>
<sequence length="91" mass="9453">MSYNTIAGRLIAISTVFNSLSQLAFGWISDHVRSVHFLTLGILLPSVCISLLGVAPSISAVVLLLSVSGIGIASFHPQATAQATNFAGRGK</sequence>
<proteinExistence type="predicted"/>
<dbReference type="InterPro" id="IPR036259">
    <property type="entry name" value="MFS_trans_sf"/>
</dbReference>
<reference evidence="3" key="1">
    <citation type="submission" date="2018-05" db="EMBL/GenBank/DDBJ databases">
        <authorList>
            <person name="Lanie J.A."/>
            <person name="Ng W.-L."/>
            <person name="Kazmierczak K.M."/>
            <person name="Andrzejewski T.M."/>
            <person name="Davidsen T.M."/>
            <person name="Wayne K.J."/>
            <person name="Tettelin H."/>
            <person name="Glass J.I."/>
            <person name="Rusch D."/>
            <person name="Podicherti R."/>
            <person name="Tsui H.-C.T."/>
            <person name="Winkler M.E."/>
        </authorList>
    </citation>
    <scope>NUCLEOTIDE SEQUENCE</scope>
</reference>
<feature type="transmembrane region" description="Helical" evidence="1">
    <location>
        <begin position="58"/>
        <end position="75"/>
    </location>
</feature>
<name>A0A381ZUI4_9ZZZZ</name>
<keyword evidence="1" id="KW-1133">Transmembrane helix</keyword>
<organism evidence="3">
    <name type="scientific">marine metagenome</name>
    <dbReference type="NCBI Taxonomy" id="408172"/>
    <lineage>
        <taxon>unclassified sequences</taxon>
        <taxon>metagenomes</taxon>
        <taxon>ecological metagenomes</taxon>
    </lineage>
</organism>
<accession>A0A381ZUI4</accession>
<dbReference type="SUPFAM" id="SSF103473">
    <property type="entry name" value="MFS general substrate transporter"/>
    <property type="match status" value="1"/>
</dbReference>
<feature type="transmembrane region" description="Helical" evidence="1">
    <location>
        <begin position="6"/>
        <end position="28"/>
    </location>
</feature>
<dbReference type="PROSITE" id="PS50850">
    <property type="entry name" value="MFS"/>
    <property type="match status" value="1"/>
</dbReference>
<dbReference type="EMBL" id="UINC01022721">
    <property type="protein sequence ID" value="SVA92916.1"/>
    <property type="molecule type" value="Genomic_DNA"/>
</dbReference>
<evidence type="ECO:0000313" key="3">
    <source>
        <dbReference type="EMBL" id="SVA92916.1"/>
    </source>
</evidence>
<dbReference type="InterPro" id="IPR020846">
    <property type="entry name" value="MFS_dom"/>
</dbReference>